<dbReference type="PANTHER" id="PTHR34145">
    <property type="entry name" value="OS02G0105600 PROTEIN"/>
    <property type="match status" value="1"/>
</dbReference>
<feature type="domain" description="F-box" evidence="1">
    <location>
        <begin position="25"/>
        <end position="67"/>
    </location>
</feature>
<dbReference type="AlphaFoldDB" id="A0A1S4ADW8"/>
<dbReference type="InterPro" id="IPR053781">
    <property type="entry name" value="F-box_AtFBL13-like"/>
</dbReference>
<dbReference type="OMA" id="ESCHAHA"/>
<dbReference type="InterPro" id="IPR032675">
    <property type="entry name" value="LRR_dom_sf"/>
</dbReference>
<dbReference type="CDD" id="cd22160">
    <property type="entry name" value="F-box_AtFBL13-like"/>
    <property type="match status" value="1"/>
</dbReference>
<dbReference type="Pfam" id="PF00646">
    <property type="entry name" value="F-box"/>
    <property type="match status" value="1"/>
</dbReference>
<reference evidence="2" key="1">
    <citation type="submission" date="2025-08" db="UniProtKB">
        <authorList>
            <consortium name="RefSeq"/>
        </authorList>
    </citation>
    <scope>IDENTIFICATION</scope>
</reference>
<evidence type="ECO:0000313" key="2">
    <source>
        <dbReference type="RefSeq" id="XP_016474658.1"/>
    </source>
</evidence>
<sequence length="302" mass="34447">MVYGEHRTARARLRHDPVECKIDKLSDELLVAILSYLSLKEAATTSLISRRWRYLWQYTSGCLEFYDVDKRPEAALEIMKFCCNLKSLSLFGVNAKEEILEFFLSNCPYLEQVCVSGSECLRNLKVTGPHPSLKSMEISWCHNVKGLEIDAPNLMSFKYIGPDILVPFQNVPQLSELTIGSHYCYSFIFNADKHTSYSSKLRKLKLKYIDGLRIVERAAREATDGFVHKRLKVVKLIGFTGCRSDYKLALHLLEIGRGSLKKIILQPTSDSHGFKIKRVTLIEKRSKQLEAKLPPGAKLVML</sequence>
<dbReference type="SMART" id="SM00256">
    <property type="entry name" value="FBOX"/>
    <property type="match status" value="1"/>
</dbReference>
<dbReference type="OrthoDB" id="613853at2759"/>
<dbReference type="InterPro" id="IPR001810">
    <property type="entry name" value="F-box_dom"/>
</dbReference>
<proteinExistence type="predicted"/>
<evidence type="ECO:0000259" key="1">
    <source>
        <dbReference type="SMART" id="SM00256"/>
    </source>
</evidence>
<dbReference type="Pfam" id="PF23622">
    <property type="entry name" value="LRR_At1g61320_AtMIF1"/>
    <property type="match status" value="1"/>
</dbReference>
<accession>A0A1S4ADW8</accession>
<dbReference type="InterPro" id="IPR053772">
    <property type="entry name" value="At1g61320/At1g61330-like"/>
</dbReference>
<name>A0A1S4ADW8_TOBAC</name>
<dbReference type="InterPro" id="IPR055357">
    <property type="entry name" value="LRR_At1g61320_AtMIF1"/>
</dbReference>
<dbReference type="SUPFAM" id="SSF81383">
    <property type="entry name" value="F-box domain"/>
    <property type="match status" value="1"/>
</dbReference>
<dbReference type="InterPro" id="IPR036047">
    <property type="entry name" value="F-box-like_dom_sf"/>
</dbReference>
<dbReference type="KEGG" id="nta:107796411"/>
<gene>
    <name evidence="2" type="primary">LOC107796411</name>
</gene>
<dbReference type="PANTHER" id="PTHR34145:SF68">
    <property type="entry name" value="FBD DOMAIN-CONTAINING PROTEIN"/>
    <property type="match status" value="1"/>
</dbReference>
<organism evidence="2">
    <name type="scientific">Nicotiana tabacum</name>
    <name type="common">Common tobacco</name>
    <dbReference type="NCBI Taxonomy" id="4097"/>
    <lineage>
        <taxon>Eukaryota</taxon>
        <taxon>Viridiplantae</taxon>
        <taxon>Streptophyta</taxon>
        <taxon>Embryophyta</taxon>
        <taxon>Tracheophyta</taxon>
        <taxon>Spermatophyta</taxon>
        <taxon>Magnoliopsida</taxon>
        <taxon>eudicotyledons</taxon>
        <taxon>Gunneridae</taxon>
        <taxon>Pentapetalae</taxon>
        <taxon>asterids</taxon>
        <taxon>lamiids</taxon>
        <taxon>Solanales</taxon>
        <taxon>Solanaceae</taxon>
        <taxon>Nicotianoideae</taxon>
        <taxon>Nicotianeae</taxon>
        <taxon>Nicotiana</taxon>
    </lineage>
</organism>
<dbReference type="SUPFAM" id="SSF52047">
    <property type="entry name" value="RNI-like"/>
    <property type="match status" value="1"/>
</dbReference>
<dbReference type="Gene3D" id="3.80.10.10">
    <property type="entry name" value="Ribonuclease Inhibitor"/>
    <property type="match status" value="1"/>
</dbReference>
<dbReference type="RefSeq" id="XP_016474658.1">
    <property type="nucleotide sequence ID" value="XM_016619172.1"/>
</dbReference>
<protein>
    <recommendedName>
        <fullName evidence="1">F-box domain-containing protein</fullName>
    </recommendedName>
</protein>
<dbReference type="PaxDb" id="4097-A0A1S4ADW8"/>